<dbReference type="EMBL" id="JANBVB010000007">
    <property type="protein sequence ID" value="KAJ2900321.1"/>
    <property type="molecule type" value="Genomic_DNA"/>
</dbReference>
<dbReference type="Proteomes" id="UP001139981">
    <property type="component" value="Unassembled WGS sequence"/>
</dbReference>
<name>A0ACC1M9D6_9FUNG</name>
<comment type="caution">
    <text evidence="1">The sequence shown here is derived from an EMBL/GenBank/DDBJ whole genome shotgun (WGS) entry which is preliminary data.</text>
</comment>
<protein>
    <submittedName>
        <fullName evidence="1">Uncharacterized protein</fullName>
    </submittedName>
</protein>
<sequence length="478" mass="52973">MSFEFTPDEHRRVLLAQLAGIKLDPIGHADLAVVATLGTVYFIDFVAVAFLLWNRKYAPLKSKYPILMSCCLLSMFIWFLGDLVLKSHVHVRGYVLSSCMLFCVWMRVMFGCFMVSGLITIRSYALFCIFRKNCAYRGQYVYWSWGAVGALALAFILVTYVMPKEHTVHYIPLVQMCNMGYTYRAIVQSLLWVTWMVNALINYRLRNITSSFNESREMGVACISVFLLLTFNTVILYAYPMYPTRTSLRVTETLLSHTLANFLWWFIMYESIFNCAFRRKQYLARWKEKLVRDGLQKQYQISRTVDPFSATMLSVDSGNPTKLVGMPRGGVGNDVIESSPVRGFEARMSFSRQESTTHGVIGSGVTASASARIWYDGSTTDNNPNGSASLLSTDDMAPAEDDNSNIMLFSPARADCRPLNNLENISSATTIHDGGSGSGGGGGNSSNGGGGGGGGRTPLSRYHFPAPPKTPAGASNTD</sequence>
<accession>A0ACC1M9D6</accession>
<reference evidence="1" key="1">
    <citation type="submission" date="2022-07" db="EMBL/GenBank/DDBJ databases">
        <title>Phylogenomic reconstructions and comparative analyses of Kickxellomycotina fungi.</title>
        <authorList>
            <person name="Reynolds N.K."/>
            <person name="Stajich J.E."/>
            <person name="Barry K."/>
            <person name="Grigoriev I.V."/>
            <person name="Crous P."/>
            <person name="Smith M.E."/>
        </authorList>
    </citation>
    <scope>NUCLEOTIDE SEQUENCE</scope>
    <source>
        <strain evidence="1">CBS 190363</strain>
    </source>
</reference>
<evidence type="ECO:0000313" key="1">
    <source>
        <dbReference type="EMBL" id="KAJ2900321.1"/>
    </source>
</evidence>
<organism evidence="1 2">
    <name type="scientific">Coemansia aciculifera</name>
    <dbReference type="NCBI Taxonomy" id="417176"/>
    <lineage>
        <taxon>Eukaryota</taxon>
        <taxon>Fungi</taxon>
        <taxon>Fungi incertae sedis</taxon>
        <taxon>Zoopagomycota</taxon>
        <taxon>Kickxellomycotina</taxon>
        <taxon>Kickxellomycetes</taxon>
        <taxon>Kickxellales</taxon>
        <taxon>Kickxellaceae</taxon>
        <taxon>Coemansia</taxon>
    </lineage>
</organism>
<keyword evidence="2" id="KW-1185">Reference proteome</keyword>
<evidence type="ECO:0000313" key="2">
    <source>
        <dbReference type="Proteomes" id="UP001139981"/>
    </source>
</evidence>
<gene>
    <name evidence="1" type="ORF">IWW38_000580</name>
</gene>
<proteinExistence type="predicted"/>